<dbReference type="InterPro" id="IPR024031">
    <property type="entry name" value="MSMEG_5819/OxyR"/>
</dbReference>
<evidence type="ECO:0000256" key="1">
    <source>
        <dbReference type="ARBA" id="ARBA00023002"/>
    </source>
</evidence>
<evidence type="ECO:0000313" key="3">
    <source>
        <dbReference type="EMBL" id="GAA5042331.1"/>
    </source>
</evidence>
<keyword evidence="4" id="KW-1185">Reference proteome</keyword>
<dbReference type="Proteomes" id="UP001500603">
    <property type="component" value="Unassembled WGS sequence"/>
</dbReference>
<reference evidence="4" key="1">
    <citation type="journal article" date="2019" name="Int. J. Syst. Evol. Microbiol.">
        <title>The Global Catalogue of Microorganisms (GCM) 10K type strain sequencing project: providing services to taxonomists for standard genome sequencing and annotation.</title>
        <authorList>
            <consortium name="The Broad Institute Genomics Platform"/>
            <consortium name="The Broad Institute Genome Sequencing Center for Infectious Disease"/>
            <person name="Wu L."/>
            <person name="Ma J."/>
        </authorList>
    </citation>
    <scope>NUCLEOTIDE SEQUENCE [LARGE SCALE GENOMIC DNA]</scope>
    <source>
        <strain evidence="4">JCM 18298</strain>
    </source>
</reference>
<dbReference type="RefSeq" id="WP_345493088.1">
    <property type="nucleotide sequence ID" value="NZ_BAABJM010000001.1"/>
</dbReference>
<comment type="caution">
    <text evidence="3">The sequence shown here is derived from an EMBL/GenBank/DDBJ whole genome shotgun (WGS) entry which is preliminary data.</text>
</comment>
<sequence>MTATFTPEQIEYLRSQPLGRLATARADGTLQNNPVGFRYNPEHRTIDIAGWKMGASYKFRNLAHNNQIAFIVDDVPSSLDPRHVRYLEIRGTAEALTDIEPYVAVDSREMIRIHPRRIIAFGLEQELPGDSQPA</sequence>
<evidence type="ECO:0000259" key="2">
    <source>
        <dbReference type="Pfam" id="PF01243"/>
    </source>
</evidence>
<protein>
    <submittedName>
        <fullName evidence="3">PPOX class F420-dependent oxidoreductase</fullName>
    </submittedName>
</protein>
<dbReference type="PANTHER" id="PTHR35176:SF6">
    <property type="entry name" value="HEME OXYGENASE HI_0854-RELATED"/>
    <property type="match status" value="1"/>
</dbReference>
<organism evidence="3 4">
    <name type="scientific">Nocardia callitridis</name>
    <dbReference type="NCBI Taxonomy" id="648753"/>
    <lineage>
        <taxon>Bacteria</taxon>
        <taxon>Bacillati</taxon>
        <taxon>Actinomycetota</taxon>
        <taxon>Actinomycetes</taxon>
        <taxon>Mycobacteriales</taxon>
        <taxon>Nocardiaceae</taxon>
        <taxon>Nocardia</taxon>
    </lineage>
</organism>
<dbReference type="InterPro" id="IPR011576">
    <property type="entry name" value="Pyridox_Oxase_N"/>
</dbReference>
<dbReference type="EMBL" id="BAABJM010000001">
    <property type="protein sequence ID" value="GAA5042331.1"/>
    <property type="molecule type" value="Genomic_DNA"/>
</dbReference>
<dbReference type="PANTHER" id="PTHR35176">
    <property type="entry name" value="HEME OXYGENASE HI_0854-RELATED"/>
    <property type="match status" value="1"/>
</dbReference>
<dbReference type="InterPro" id="IPR012349">
    <property type="entry name" value="Split_barrel_FMN-bd"/>
</dbReference>
<feature type="domain" description="Pyridoxamine 5'-phosphate oxidase N-terminal" evidence="2">
    <location>
        <begin position="6"/>
        <end position="108"/>
    </location>
</feature>
<dbReference type="Gene3D" id="2.30.110.10">
    <property type="entry name" value="Electron Transport, Fmn-binding Protein, Chain A"/>
    <property type="match status" value="1"/>
</dbReference>
<dbReference type="InterPro" id="IPR052019">
    <property type="entry name" value="F420H2_bilvrd_red/Heme_oxyg"/>
</dbReference>
<dbReference type="NCBIfam" id="TIGR04023">
    <property type="entry name" value="PPOX_MSMEG_5819"/>
    <property type="match status" value="1"/>
</dbReference>
<dbReference type="SUPFAM" id="SSF50475">
    <property type="entry name" value="FMN-binding split barrel"/>
    <property type="match status" value="1"/>
</dbReference>
<keyword evidence="1" id="KW-0560">Oxidoreductase</keyword>
<evidence type="ECO:0000313" key="4">
    <source>
        <dbReference type="Proteomes" id="UP001500603"/>
    </source>
</evidence>
<proteinExistence type="predicted"/>
<gene>
    <name evidence="3" type="ORF">GCM10023318_02480</name>
</gene>
<name>A0ABP9JTG8_9NOCA</name>
<accession>A0ABP9JTG8</accession>
<dbReference type="Pfam" id="PF01243">
    <property type="entry name" value="PNPOx_N"/>
    <property type="match status" value="1"/>
</dbReference>